<accession>A0ACC1RP69</accession>
<proteinExistence type="predicted"/>
<reference evidence="1" key="1">
    <citation type="submission" date="2022-07" db="EMBL/GenBank/DDBJ databases">
        <title>Genome Sequence of Phlebia brevispora.</title>
        <authorList>
            <person name="Buettner E."/>
        </authorList>
    </citation>
    <scope>NUCLEOTIDE SEQUENCE</scope>
    <source>
        <strain evidence="1">MPL23</strain>
    </source>
</reference>
<evidence type="ECO:0000313" key="2">
    <source>
        <dbReference type="Proteomes" id="UP001148662"/>
    </source>
</evidence>
<protein>
    <submittedName>
        <fullName evidence="1">Uncharacterized protein</fullName>
    </submittedName>
</protein>
<dbReference type="Proteomes" id="UP001148662">
    <property type="component" value="Unassembled WGS sequence"/>
</dbReference>
<comment type="caution">
    <text evidence="1">The sequence shown here is derived from an EMBL/GenBank/DDBJ whole genome shotgun (WGS) entry which is preliminary data.</text>
</comment>
<sequence>MSASYQLPVLPWQGFALAALAFLPSVRADCFLDEFGVQHCSLSNGARIGIAVAIVILALLFIASAMAIRQRRLRSTNYAYYGPSANAQNVNNYAGPPPGNYLPTYSPGYYPGAPQYPPPAHSYDPQSGFAPVRLSSPWGKGLFSRARTFSTPKQPAPDAQFDEFGRITSKGSSKSLKAASTSNKKDKKAKDKSKGKNNGSPATPEPPEYAIPDGSFLPLNLDPQRYEPGDEPSQERRQLQDYGYLSYKRNVVLGLDEVARLVDVVGNELGTRGLTTPFIFSSLALDVSAPAIRRLINAFLRTCGGLRQDEAERMWRDEVKFAGPHELGMCLRWGLARVVRIVGGQEVHGLLSYESYLEWSSVEASTS</sequence>
<keyword evidence="2" id="KW-1185">Reference proteome</keyword>
<organism evidence="1 2">
    <name type="scientific">Phlebia brevispora</name>
    <dbReference type="NCBI Taxonomy" id="194682"/>
    <lineage>
        <taxon>Eukaryota</taxon>
        <taxon>Fungi</taxon>
        <taxon>Dikarya</taxon>
        <taxon>Basidiomycota</taxon>
        <taxon>Agaricomycotina</taxon>
        <taxon>Agaricomycetes</taxon>
        <taxon>Polyporales</taxon>
        <taxon>Meruliaceae</taxon>
        <taxon>Phlebia</taxon>
    </lineage>
</organism>
<gene>
    <name evidence="1" type="ORF">NM688_g9060</name>
</gene>
<evidence type="ECO:0000313" key="1">
    <source>
        <dbReference type="EMBL" id="KAJ3521131.1"/>
    </source>
</evidence>
<dbReference type="EMBL" id="JANHOG010002666">
    <property type="protein sequence ID" value="KAJ3521131.1"/>
    <property type="molecule type" value="Genomic_DNA"/>
</dbReference>
<name>A0ACC1RP69_9APHY</name>